<evidence type="ECO:0000256" key="4">
    <source>
        <dbReference type="ARBA" id="ARBA00022670"/>
    </source>
</evidence>
<evidence type="ECO:0000256" key="5">
    <source>
        <dbReference type="ARBA" id="ARBA00022801"/>
    </source>
</evidence>
<dbReference type="FunFam" id="2.130.10.120:FF:000001">
    <property type="entry name" value="Prolyl endopeptidase"/>
    <property type="match status" value="1"/>
</dbReference>
<dbReference type="GO" id="GO:0004252">
    <property type="term" value="F:serine-type endopeptidase activity"/>
    <property type="evidence" value="ECO:0007669"/>
    <property type="project" value="UniProtKB-EC"/>
</dbReference>
<dbReference type="PANTHER" id="PTHR42881">
    <property type="entry name" value="PROLYL ENDOPEPTIDASE"/>
    <property type="match status" value="1"/>
</dbReference>
<proteinExistence type="inferred from homology"/>
<dbReference type="AlphaFoldDB" id="A0A3B1E2S3"/>
<comment type="catalytic activity">
    <reaction evidence="1">
        <text>Hydrolysis of Pro-|-Xaa &gt;&gt; Ala-|-Xaa in oligopeptides.</text>
        <dbReference type="EC" id="3.4.21.26"/>
    </reaction>
</comment>
<dbReference type="PROSITE" id="PS00708">
    <property type="entry name" value="PRO_ENDOPEP_SER"/>
    <property type="match status" value="1"/>
</dbReference>
<dbReference type="Gene3D" id="3.40.50.1820">
    <property type="entry name" value="alpha/beta hydrolase"/>
    <property type="match status" value="1"/>
</dbReference>
<dbReference type="InterPro" id="IPR002470">
    <property type="entry name" value="Peptidase_S9A"/>
</dbReference>
<dbReference type="InterPro" id="IPR002471">
    <property type="entry name" value="Pept_S9_AS"/>
</dbReference>
<dbReference type="GO" id="GO:0070012">
    <property type="term" value="F:oligopeptidase activity"/>
    <property type="evidence" value="ECO:0007669"/>
    <property type="project" value="TreeGrafter"/>
</dbReference>
<keyword evidence="6" id="KW-0720">Serine protease</keyword>
<evidence type="ECO:0000259" key="7">
    <source>
        <dbReference type="Pfam" id="PF00326"/>
    </source>
</evidence>
<dbReference type="EMBL" id="UOGL01000364">
    <property type="protein sequence ID" value="VAX39745.1"/>
    <property type="molecule type" value="Genomic_DNA"/>
</dbReference>
<evidence type="ECO:0000256" key="1">
    <source>
        <dbReference type="ARBA" id="ARBA00001070"/>
    </source>
</evidence>
<evidence type="ECO:0000313" key="9">
    <source>
        <dbReference type="EMBL" id="VAX39745.1"/>
    </source>
</evidence>
<dbReference type="SUPFAM" id="SSF53474">
    <property type="entry name" value="alpha/beta-Hydrolases"/>
    <property type="match status" value="1"/>
</dbReference>
<dbReference type="EC" id="3.4.21.26" evidence="3"/>
<dbReference type="InterPro" id="IPR023302">
    <property type="entry name" value="Pept_S9A_N"/>
</dbReference>
<feature type="domain" description="Peptidase S9 prolyl oligopeptidase catalytic" evidence="7">
    <location>
        <begin position="510"/>
        <end position="724"/>
    </location>
</feature>
<protein>
    <recommendedName>
        <fullName evidence="3">prolyl oligopeptidase</fullName>
        <ecNumber evidence="3">3.4.21.26</ecNumber>
    </recommendedName>
</protein>
<gene>
    <name evidence="9" type="ORF">MNBD_PLANCTO02-1056</name>
</gene>
<dbReference type="PRINTS" id="PR00862">
    <property type="entry name" value="PROLIGOPTASE"/>
</dbReference>
<sequence length="729" mass="83522">MSLQNILSRENEHLRLGFFSLSVLFSFGVFALPSSLLAKRPSMTYPQTKKVDQTDNYHGIKVSDPYRWLEEDVRESKEVAKWVDDENKVTSDYLKEIPQREKIHQLIKKLWNHEKLGRPFKAGGRYYFYKNDGLQNQYVLYRQQTLDATPQVLIDPNQWSEDGTVALSGTAFSDDGKYLAYGVQKSGSDWRTWHIMEIETGKILKEELNWLKSRSVSWNHESTGFYYPRYNEPKEGEDFQSLNLNQKLYFHKVGTEQSADELIYHRDDHPKWGFQPYVTEDGRYLIITIWKGTAHKYRLLYKDLKDEKSKPIMLIDHFNDEYNFIGNDEKTFYFKTDLNAPNKRVIAIDIDTPHAKNFREIIPEGKEVMTSVGMLNNWFVVGSLKDATTQIRFYKTDGTFEREVEFPGIGSAFGFGGKRNDTETFYSFSSFTTPSRNYQYNMTTGKSKLLQETKIADFDPDQFEVKQIFYKSKDGTRVPMFLAHKKGLKLDGSNPTLLYAYGGFDISLTPHFSISRLAWMKMGGVYAVANLRGGGEYGENWHQAGMKENKQNVFDDFISAAQWLIENKYTQSKKLAIQGGSNGGLLVGAVMTQRPELFGACLPAVGVMDMLRFHKFTSGRFWVDEYGSSENANEFKALYAYSPYHNLKQGVKYPATLVTTADTDDRVVPGHSFKFAARLQEVQSGNAPVLIRIETKAGHGSGKPASKAIDEIADLWAFLVRSLDMNISE</sequence>
<dbReference type="InterPro" id="IPR029058">
    <property type="entry name" value="AB_hydrolase_fold"/>
</dbReference>
<organism evidence="9">
    <name type="scientific">hydrothermal vent metagenome</name>
    <dbReference type="NCBI Taxonomy" id="652676"/>
    <lineage>
        <taxon>unclassified sequences</taxon>
        <taxon>metagenomes</taxon>
        <taxon>ecological metagenomes</taxon>
    </lineage>
</organism>
<evidence type="ECO:0000259" key="8">
    <source>
        <dbReference type="Pfam" id="PF02897"/>
    </source>
</evidence>
<evidence type="ECO:0000256" key="3">
    <source>
        <dbReference type="ARBA" id="ARBA00011897"/>
    </source>
</evidence>
<dbReference type="PANTHER" id="PTHR42881:SF2">
    <property type="entry name" value="PROLYL ENDOPEPTIDASE"/>
    <property type="match status" value="1"/>
</dbReference>
<evidence type="ECO:0000256" key="2">
    <source>
        <dbReference type="ARBA" id="ARBA00005228"/>
    </source>
</evidence>
<dbReference type="GO" id="GO:0005829">
    <property type="term" value="C:cytosol"/>
    <property type="evidence" value="ECO:0007669"/>
    <property type="project" value="TreeGrafter"/>
</dbReference>
<name>A0A3B1E2S3_9ZZZZ</name>
<dbReference type="Gene3D" id="2.130.10.120">
    <property type="entry name" value="Prolyl oligopeptidase, N-terminal domain"/>
    <property type="match status" value="1"/>
</dbReference>
<keyword evidence="5 9" id="KW-0378">Hydrolase</keyword>
<dbReference type="GO" id="GO:0006508">
    <property type="term" value="P:proteolysis"/>
    <property type="evidence" value="ECO:0007669"/>
    <property type="project" value="UniProtKB-KW"/>
</dbReference>
<dbReference type="Pfam" id="PF00326">
    <property type="entry name" value="Peptidase_S9"/>
    <property type="match status" value="1"/>
</dbReference>
<keyword evidence="4" id="KW-0645">Protease</keyword>
<dbReference type="FunFam" id="3.40.50.1820:FF:000005">
    <property type="entry name" value="Prolyl endopeptidase"/>
    <property type="match status" value="1"/>
</dbReference>
<accession>A0A3B1E2S3</accession>
<evidence type="ECO:0000256" key="6">
    <source>
        <dbReference type="ARBA" id="ARBA00022825"/>
    </source>
</evidence>
<dbReference type="SUPFAM" id="SSF50993">
    <property type="entry name" value="Peptidase/esterase 'gauge' domain"/>
    <property type="match status" value="1"/>
</dbReference>
<reference evidence="9" key="1">
    <citation type="submission" date="2018-06" db="EMBL/GenBank/DDBJ databases">
        <authorList>
            <person name="Zhirakovskaya E."/>
        </authorList>
    </citation>
    <scope>NUCLEOTIDE SEQUENCE</scope>
</reference>
<dbReference type="InterPro" id="IPR051167">
    <property type="entry name" value="Prolyl_oligopep/macrocyclase"/>
</dbReference>
<comment type="similarity">
    <text evidence="2">Belongs to the peptidase S9A family.</text>
</comment>
<dbReference type="Pfam" id="PF02897">
    <property type="entry name" value="Peptidase_S9_N"/>
    <property type="match status" value="1"/>
</dbReference>
<dbReference type="InterPro" id="IPR001375">
    <property type="entry name" value="Peptidase_S9_cat"/>
</dbReference>
<feature type="domain" description="Peptidase S9A N-terminal" evidence="8">
    <location>
        <begin position="46"/>
        <end position="452"/>
    </location>
</feature>